<dbReference type="InterPro" id="IPR051218">
    <property type="entry name" value="Sec_MonoDiacylglyc_Lipase"/>
</dbReference>
<evidence type="ECO:0000313" key="3">
    <source>
        <dbReference type="EMBL" id="SFE48792.1"/>
    </source>
</evidence>
<keyword evidence="4" id="KW-1185">Reference proteome</keyword>
<dbReference type="EMBL" id="FONL01000007">
    <property type="protein sequence ID" value="SFE48792.1"/>
    <property type="molecule type" value="Genomic_DNA"/>
</dbReference>
<keyword evidence="1" id="KW-0732">Signal</keyword>
<dbReference type="InterPro" id="IPR002921">
    <property type="entry name" value="Fungal_lipase-type"/>
</dbReference>
<dbReference type="PANTHER" id="PTHR45856:SF24">
    <property type="entry name" value="FUNGAL LIPASE-LIKE DOMAIN-CONTAINING PROTEIN"/>
    <property type="match status" value="1"/>
</dbReference>
<feature type="signal peptide" evidence="1">
    <location>
        <begin position="1"/>
        <end position="23"/>
    </location>
</feature>
<dbReference type="RefSeq" id="WP_093913456.1">
    <property type="nucleotide sequence ID" value="NZ_FONL01000007.1"/>
</dbReference>
<proteinExistence type="predicted"/>
<dbReference type="CDD" id="cd00519">
    <property type="entry name" value="Lipase_3"/>
    <property type="match status" value="1"/>
</dbReference>
<evidence type="ECO:0000259" key="2">
    <source>
        <dbReference type="Pfam" id="PF01764"/>
    </source>
</evidence>
<dbReference type="STRING" id="1123323.SAMN05216245_10782"/>
<dbReference type="Proteomes" id="UP000198896">
    <property type="component" value="Unassembled WGS sequence"/>
</dbReference>
<dbReference type="AlphaFoldDB" id="A0A1I2AY14"/>
<evidence type="ECO:0000313" key="4">
    <source>
        <dbReference type="Proteomes" id="UP000198896"/>
    </source>
</evidence>
<gene>
    <name evidence="3" type="ORF">SAMN05216245_10782</name>
</gene>
<dbReference type="Gene3D" id="3.40.50.1820">
    <property type="entry name" value="alpha/beta hydrolase"/>
    <property type="match status" value="1"/>
</dbReference>
<dbReference type="GO" id="GO:0006629">
    <property type="term" value="P:lipid metabolic process"/>
    <property type="evidence" value="ECO:0007669"/>
    <property type="project" value="InterPro"/>
</dbReference>
<dbReference type="PANTHER" id="PTHR45856">
    <property type="entry name" value="ALPHA/BETA-HYDROLASES SUPERFAMILY PROTEIN"/>
    <property type="match status" value="1"/>
</dbReference>
<evidence type="ECO:0000256" key="1">
    <source>
        <dbReference type="SAM" id="SignalP"/>
    </source>
</evidence>
<sequence length="481" mass="53752">MKIIILTVMVFLTAFSAGLSVSAEIPRGSLGYSPEDRKSVLQQKTEYNRAYWTLFSLIASSAAYAPDDGIEAVYLKSHGWEFEPNRITDGKTTVHFITGKGIMADGKPLYVISFRGSADKKDWAADFVTGQVVYGGKTLEESEKISGSRVGGSEERDAIRAAAKSAGFARPPRVHKGFNSYSDLTLRMLLTSDSYEFLERYRKEKDARLLLTGHSLGGAVATLVGQRLIDFGFDPNRLQVITFGAPAVGNTPFAQMYGVRLDLTRVTNSEDPVPLTLQAVLRNYKQFGKEVRFRIPRTFNNMNHFLHLYLDAGLKNYYTVFDASVKQGIIQKEPDMERNAADKPTVLLFVEGDKPGKKGSHKDVKTAMELLERFILNEYKALFPNYVVVRSPQDPYEAMHTQAADYLLQVKFDAVTNQNNNNWFLTVEQTVSDKNGNVLLADTASRRTSPLAGNILAAMEVIGVQKTELLRQMPWLRNEAE</sequence>
<feature type="chain" id="PRO_5011452754" evidence="1">
    <location>
        <begin position="24"/>
        <end position="481"/>
    </location>
</feature>
<dbReference type="InterPro" id="IPR029058">
    <property type="entry name" value="AB_hydrolase_fold"/>
</dbReference>
<accession>A0A1I2AY14</accession>
<dbReference type="Pfam" id="PF01764">
    <property type="entry name" value="Lipase_3"/>
    <property type="match status" value="1"/>
</dbReference>
<feature type="domain" description="Fungal lipase-type" evidence="2">
    <location>
        <begin position="111"/>
        <end position="275"/>
    </location>
</feature>
<name>A0A1I2AY14_9FIRM</name>
<dbReference type="SUPFAM" id="SSF53474">
    <property type="entry name" value="alpha/beta-Hydrolases"/>
    <property type="match status" value="1"/>
</dbReference>
<organism evidence="3 4">
    <name type="scientific">Succiniclasticum ruminis DSM 9236</name>
    <dbReference type="NCBI Taxonomy" id="1123323"/>
    <lineage>
        <taxon>Bacteria</taxon>
        <taxon>Bacillati</taxon>
        <taxon>Bacillota</taxon>
        <taxon>Negativicutes</taxon>
        <taxon>Acidaminococcales</taxon>
        <taxon>Acidaminococcaceae</taxon>
        <taxon>Succiniclasticum</taxon>
    </lineage>
</organism>
<reference evidence="3 4" key="1">
    <citation type="submission" date="2016-10" db="EMBL/GenBank/DDBJ databases">
        <authorList>
            <person name="de Groot N.N."/>
        </authorList>
    </citation>
    <scope>NUCLEOTIDE SEQUENCE [LARGE SCALE GENOMIC DNA]</scope>
    <source>
        <strain evidence="3 4">DSM 9236</strain>
    </source>
</reference>
<dbReference type="OrthoDB" id="5522031at2"/>
<protein>
    <submittedName>
        <fullName evidence="3">Lipase (Class 3)</fullName>
    </submittedName>
</protein>